<feature type="region of interest" description="Disordered" evidence="1">
    <location>
        <begin position="18"/>
        <end position="44"/>
    </location>
</feature>
<dbReference type="Proteomes" id="UP000267521">
    <property type="component" value="Unassembled WGS sequence"/>
</dbReference>
<dbReference type="CDD" id="cd16278">
    <property type="entry name" value="metallo-hydrolase-like_MBL-fold"/>
    <property type="match status" value="1"/>
</dbReference>
<dbReference type="InterPro" id="IPR036866">
    <property type="entry name" value="RibonucZ/Hydroxyglut_hydro"/>
</dbReference>
<dbReference type="PANTHER" id="PTHR23131">
    <property type="entry name" value="ENDORIBONUCLEASE LACTB2"/>
    <property type="match status" value="1"/>
</dbReference>
<evidence type="ECO:0000313" key="3">
    <source>
        <dbReference type="EMBL" id="RMW96895.1"/>
    </source>
</evidence>
<accession>A0A3M6Q1D9</accession>
<evidence type="ECO:0000259" key="2">
    <source>
        <dbReference type="SMART" id="SM00849"/>
    </source>
</evidence>
<dbReference type="Gene3D" id="3.60.15.10">
    <property type="entry name" value="Ribonuclease Z/Hydroxyacylglutathione hydrolase-like"/>
    <property type="match status" value="1"/>
</dbReference>
<dbReference type="GO" id="GO:0016787">
    <property type="term" value="F:hydrolase activity"/>
    <property type="evidence" value="ECO:0007669"/>
    <property type="project" value="UniProtKB-KW"/>
</dbReference>
<dbReference type="AlphaFoldDB" id="A0A3M6Q1D9"/>
<sequence length="366" mass="38748">MMRAEYLLAPAEGGAAALSPHAAEGDGGGGVRSDSQGSARPAWQHERPEALLRHVHRLTAANPSAMTGPGTNTYLIGEAATGYAVIDPGPADANDAARPQQQQHRQHIKRILAHTGGDVRYILCTHSHPDHSPAAAPLQAAVAASGRPRPVIAGMASGPHARSDSRFAPERALATGDTLALHGTRANAQGQMRAVRHTLHALHTPGHTFNHLCFVLEEDGLLLSGDHILGTTTTVILPPDGCMQAFLDSLDALDAACLRWDIAHILPAHGPTLAQPRQVIARLKAHRLAREAKVQQAMQQCPGGGVDDWLALAYADTPVALWPVARLSLLAHVQRLARLHPQWGLDGEALVRQSLAGHDGPPLPHG</sequence>
<gene>
    <name evidence="3" type="ORF">EBQ26_08710</name>
</gene>
<dbReference type="SMART" id="SM00849">
    <property type="entry name" value="Lactamase_B"/>
    <property type="match status" value="1"/>
</dbReference>
<dbReference type="EMBL" id="RDQM01000010">
    <property type="protein sequence ID" value="RMW96895.1"/>
    <property type="molecule type" value="Genomic_DNA"/>
</dbReference>
<dbReference type="RefSeq" id="WP_122238636.1">
    <property type="nucleotide sequence ID" value="NZ_RDQM01000010.1"/>
</dbReference>
<evidence type="ECO:0000256" key="1">
    <source>
        <dbReference type="SAM" id="MobiDB-lite"/>
    </source>
</evidence>
<comment type="caution">
    <text evidence="3">The sequence shown here is derived from an EMBL/GenBank/DDBJ whole genome shotgun (WGS) entry which is preliminary data.</text>
</comment>
<dbReference type="InterPro" id="IPR001279">
    <property type="entry name" value="Metallo-B-lactamas"/>
</dbReference>
<dbReference type="Gene3D" id="1.10.10.10">
    <property type="entry name" value="Winged helix-like DNA-binding domain superfamily/Winged helix DNA-binding domain"/>
    <property type="match status" value="1"/>
</dbReference>
<organism evidence="3 4">
    <name type="scientific">Allofranklinella schreckenbergeri</name>
    <dbReference type="NCBI Taxonomy" id="1076744"/>
    <lineage>
        <taxon>Bacteria</taxon>
        <taxon>Pseudomonadati</taxon>
        <taxon>Pseudomonadota</taxon>
        <taxon>Betaproteobacteria</taxon>
        <taxon>Burkholderiales</taxon>
        <taxon>Comamonadaceae</taxon>
        <taxon>Allofranklinella</taxon>
    </lineage>
</organism>
<keyword evidence="3" id="KW-0378">Hydrolase</keyword>
<reference evidence="3 4" key="1">
    <citation type="submission" date="2018-10" db="EMBL/GenBank/DDBJ databases">
        <title>Comamonadaceae CDC group NO-1 genome sequencing and assembly.</title>
        <authorList>
            <person name="Bernier A.-M."/>
            <person name="Bernard K."/>
        </authorList>
    </citation>
    <scope>NUCLEOTIDE SEQUENCE [LARGE SCALE GENOMIC DNA]</scope>
    <source>
        <strain evidence="3 4">NML970147</strain>
    </source>
</reference>
<dbReference type="PANTHER" id="PTHR23131:SF0">
    <property type="entry name" value="ENDORIBONUCLEASE LACTB2"/>
    <property type="match status" value="1"/>
</dbReference>
<protein>
    <submittedName>
        <fullName evidence="3">MBL fold metallo-hydrolase</fullName>
    </submittedName>
</protein>
<name>A0A3M6Q1D9_9BURK</name>
<dbReference type="InterPro" id="IPR036388">
    <property type="entry name" value="WH-like_DNA-bd_sf"/>
</dbReference>
<dbReference type="Pfam" id="PF00753">
    <property type="entry name" value="Lactamase_B"/>
    <property type="match status" value="1"/>
</dbReference>
<dbReference type="SUPFAM" id="SSF56281">
    <property type="entry name" value="Metallo-hydrolase/oxidoreductase"/>
    <property type="match status" value="1"/>
</dbReference>
<feature type="domain" description="Metallo-beta-lactamase" evidence="2">
    <location>
        <begin position="70"/>
        <end position="269"/>
    </location>
</feature>
<proteinExistence type="predicted"/>
<evidence type="ECO:0000313" key="4">
    <source>
        <dbReference type="Proteomes" id="UP000267521"/>
    </source>
</evidence>
<dbReference type="InterPro" id="IPR050662">
    <property type="entry name" value="Sec-metab_biosynth-thioest"/>
</dbReference>